<dbReference type="SUPFAM" id="SSF54928">
    <property type="entry name" value="RNA-binding domain, RBD"/>
    <property type="match status" value="1"/>
</dbReference>
<dbReference type="PANTHER" id="PTHR23236">
    <property type="entry name" value="EUKARYOTIC TRANSLATION INITIATION FACTOR 4B/4H"/>
    <property type="match status" value="1"/>
</dbReference>
<sequence length="412" mass="45727">VVQENSKKRKRDKATEELEIDINLPEPPSKKALRRLKKGKSVSSQVPSSRDNQNSSNVPNEGRKTVKDEVRSEYSVWIGNLPWTITKSDLRYFLCTNANVDENHITRVYMPPPPSHIKPDPNAIIRTTNKGFAYVDFKTAEDMNAVIGVSEKLLAGRKVLIKNAKSYEGRPEKPSIEQTNGQSKPASKRVFVGNLGFDVTKENLTDHYTPCGEVVDIHLATFEDSGKCKGFAWVTFDSVEAGKAAVRGWTKIPVEEKDEGEGSDENDTETEEDADDAIEKKTKKKKKSRKWFVNKLKGRMLRCEFAEDAATRYKKRFGKEARAKLETSEGVGENGVGGEDGEADPGFLAAPSQSTHQMKRRSDKATNVERYHANREAQKVDARTIKPGAALANAHRASGAIVTGTGNKVTFD</sequence>
<keyword evidence="1 2" id="KW-0694">RNA-binding</keyword>
<dbReference type="Proteomes" id="UP000799429">
    <property type="component" value="Unassembled WGS sequence"/>
</dbReference>
<organism evidence="5 6">
    <name type="scientific">Patellaria atrata CBS 101060</name>
    <dbReference type="NCBI Taxonomy" id="1346257"/>
    <lineage>
        <taxon>Eukaryota</taxon>
        <taxon>Fungi</taxon>
        <taxon>Dikarya</taxon>
        <taxon>Ascomycota</taxon>
        <taxon>Pezizomycotina</taxon>
        <taxon>Dothideomycetes</taxon>
        <taxon>Dothideomycetes incertae sedis</taxon>
        <taxon>Patellariales</taxon>
        <taxon>Patellariaceae</taxon>
        <taxon>Patellaria</taxon>
    </lineage>
</organism>
<evidence type="ECO:0000313" key="6">
    <source>
        <dbReference type="Proteomes" id="UP000799429"/>
    </source>
</evidence>
<dbReference type="GO" id="GO:0005730">
    <property type="term" value="C:nucleolus"/>
    <property type="evidence" value="ECO:0007669"/>
    <property type="project" value="TreeGrafter"/>
</dbReference>
<feature type="region of interest" description="Disordered" evidence="3">
    <location>
        <begin position="1"/>
        <end position="66"/>
    </location>
</feature>
<feature type="compositionally biased region" description="Basic and acidic residues" evidence="3">
    <location>
        <begin position="363"/>
        <end position="379"/>
    </location>
</feature>
<feature type="domain" description="RRM" evidence="4">
    <location>
        <begin position="74"/>
        <end position="166"/>
    </location>
</feature>
<feature type="compositionally biased region" description="Polar residues" evidence="3">
    <location>
        <begin position="41"/>
        <end position="59"/>
    </location>
</feature>
<feature type="non-terminal residue" evidence="5">
    <location>
        <position position="412"/>
    </location>
</feature>
<evidence type="ECO:0000256" key="1">
    <source>
        <dbReference type="ARBA" id="ARBA00022884"/>
    </source>
</evidence>
<feature type="compositionally biased region" description="Basic residues" evidence="3">
    <location>
        <begin position="31"/>
        <end position="40"/>
    </location>
</feature>
<feature type="compositionally biased region" description="Acidic residues" evidence="3">
    <location>
        <begin position="256"/>
        <end position="276"/>
    </location>
</feature>
<dbReference type="Pfam" id="PF00076">
    <property type="entry name" value="RRM_1"/>
    <property type="match status" value="1"/>
</dbReference>
<evidence type="ECO:0000256" key="3">
    <source>
        <dbReference type="SAM" id="MobiDB-lite"/>
    </source>
</evidence>
<keyword evidence="6" id="KW-1185">Reference proteome</keyword>
<evidence type="ECO:0000259" key="4">
    <source>
        <dbReference type="PROSITE" id="PS50102"/>
    </source>
</evidence>
<dbReference type="GO" id="GO:0003723">
    <property type="term" value="F:RNA binding"/>
    <property type="evidence" value="ECO:0007669"/>
    <property type="project" value="UniProtKB-UniRule"/>
</dbReference>
<protein>
    <recommendedName>
        <fullName evidence="4">RRM domain-containing protein</fullName>
    </recommendedName>
</protein>
<feature type="domain" description="RRM" evidence="4">
    <location>
        <begin position="188"/>
        <end position="308"/>
    </location>
</feature>
<dbReference type="Gene3D" id="3.30.70.330">
    <property type="match status" value="2"/>
</dbReference>
<accession>A0A9P4SE82</accession>
<dbReference type="InterPro" id="IPR012677">
    <property type="entry name" value="Nucleotide-bd_a/b_plait_sf"/>
</dbReference>
<feature type="region of interest" description="Disordered" evidence="3">
    <location>
        <begin position="325"/>
        <end position="379"/>
    </location>
</feature>
<feature type="region of interest" description="Disordered" evidence="3">
    <location>
        <begin position="250"/>
        <end position="281"/>
    </location>
</feature>
<dbReference type="PROSITE" id="PS50102">
    <property type="entry name" value="RRM"/>
    <property type="match status" value="2"/>
</dbReference>
<proteinExistence type="predicted"/>
<evidence type="ECO:0000256" key="2">
    <source>
        <dbReference type="PROSITE-ProRule" id="PRU00176"/>
    </source>
</evidence>
<reference evidence="5" key="1">
    <citation type="journal article" date="2020" name="Stud. Mycol.">
        <title>101 Dothideomycetes genomes: a test case for predicting lifestyles and emergence of pathogens.</title>
        <authorList>
            <person name="Haridas S."/>
            <person name="Albert R."/>
            <person name="Binder M."/>
            <person name="Bloem J."/>
            <person name="Labutti K."/>
            <person name="Salamov A."/>
            <person name="Andreopoulos B."/>
            <person name="Baker S."/>
            <person name="Barry K."/>
            <person name="Bills G."/>
            <person name="Bluhm B."/>
            <person name="Cannon C."/>
            <person name="Castanera R."/>
            <person name="Culley D."/>
            <person name="Daum C."/>
            <person name="Ezra D."/>
            <person name="Gonzalez J."/>
            <person name="Henrissat B."/>
            <person name="Kuo A."/>
            <person name="Liang C."/>
            <person name="Lipzen A."/>
            <person name="Lutzoni F."/>
            <person name="Magnuson J."/>
            <person name="Mondo S."/>
            <person name="Nolan M."/>
            <person name="Ohm R."/>
            <person name="Pangilinan J."/>
            <person name="Park H.-J."/>
            <person name="Ramirez L."/>
            <person name="Alfaro M."/>
            <person name="Sun H."/>
            <person name="Tritt A."/>
            <person name="Yoshinaga Y."/>
            <person name="Zwiers L.-H."/>
            <person name="Turgeon B."/>
            <person name="Goodwin S."/>
            <person name="Spatafora J."/>
            <person name="Crous P."/>
            <person name="Grigoriev I."/>
        </authorList>
    </citation>
    <scope>NUCLEOTIDE SEQUENCE</scope>
    <source>
        <strain evidence="5">CBS 101060</strain>
    </source>
</reference>
<gene>
    <name evidence="5" type="ORF">M501DRAFT_912843</name>
</gene>
<dbReference type="EMBL" id="MU006093">
    <property type="protein sequence ID" value="KAF2840217.1"/>
    <property type="molecule type" value="Genomic_DNA"/>
</dbReference>
<dbReference type="OrthoDB" id="1875751at2759"/>
<evidence type="ECO:0000313" key="5">
    <source>
        <dbReference type="EMBL" id="KAF2840217.1"/>
    </source>
</evidence>
<dbReference type="InterPro" id="IPR035979">
    <property type="entry name" value="RBD_domain_sf"/>
</dbReference>
<dbReference type="SMART" id="SM00360">
    <property type="entry name" value="RRM"/>
    <property type="match status" value="2"/>
</dbReference>
<dbReference type="InterPro" id="IPR000504">
    <property type="entry name" value="RRM_dom"/>
</dbReference>
<feature type="non-terminal residue" evidence="5">
    <location>
        <position position="1"/>
    </location>
</feature>
<comment type="caution">
    <text evidence="5">The sequence shown here is derived from an EMBL/GenBank/DDBJ whole genome shotgun (WGS) entry which is preliminary data.</text>
</comment>
<dbReference type="AlphaFoldDB" id="A0A9P4SE82"/>
<name>A0A9P4SE82_9PEZI</name>
<dbReference type="PANTHER" id="PTHR23236:SF95">
    <property type="entry name" value="NUCLEOLAR PROTEIN 13"/>
    <property type="match status" value="1"/>
</dbReference>